<dbReference type="HAMAP" id="MF_01818">
    <property type="entry name" value="RNase_Z_BN"/>
    <property type="match status" value="1"/>
</dbReference>
<evidence type="ECO:0000256" key="7">
    <source>
        <dbReference type="ARBA" id="ARBA00022801"/>
    </source>
</evidence>
<accession>A0A1Y1I233</accession>
<dbReference type="OMA" id="GTQRQMM"/>
<organism evidence="9 10">
    <name type="scientific">Klebsormidium nitens</name>
    <name type="common">Green alga</name>
    <name type="synonym">Ulothrix nitens</name>
    <dbReference type="NCBI Taxonomy" id="105231"/>
    <lineage>
        <taxon>Eukaryota</taxon>
        <taxon>Viridiplantae</taxon>
        <taxon>Streptophyta</taxon>
        <taxon>Klebsormidiophyceae</taxon>
        <taxon>Klebsormidiales</taxon>
        <taxon>Klebsormidiaceae</taxon>
        <taxon>Klebsormidium</taxon>
    </lineage>
</organism>
<dbReference type="GO" id="GO:0046872">
    <property type="term" value="F:metal ion binding"/>
    <property type="evidence" value="ECO:0007669"/>
    <property type="project" value="UniProtKB-KW"/>
</dbReference>
<keyword evidence="3" id="KW-0819">tRNA processing</keyword>
<dbReference type="InterPro" id="IPR013471">
    <property type="entry name" value="RNase_Z/BN"/>
</dbReference>
<gene>
    <name evidence="9" type="ORF">KFL_001250030</name>
</gene>
<keyword evidence="10" id="KW-1185">Reference proteome</keyword>
<dbReference type="Gene3D" id="3.60.15.10">
    <property type="entry name" value="Ribonuclease Z/Hydroxyacylglutathione hydrolase-like"/>
    <property type="match status" value="1"/>
</dbReference>
<dbReference type="GO" id="GO:0042781">
    <property type="term" value="F:3'-tRNA processing endoribonuclease activity"/>
    <property type="evidence" value="ECO:0000318"/>
    <property type="project" value="GO_Central"/>
</dbReference>
<evidence type="ECO:0000256" key="4">
    <source>
        <dbReference type="ARBA" id="ARBA00022722"/>
    </source>
</evidence>
<dbReference type="GO" id="GO:0005634">
    <property type="term" value="C:nucleus"/>
    <property type="evidence" value="ECO:0000318"/>
    <property type="project" value="GO_Central"/>
</dbReference>
<evidence type="ECO:0000256" key="1">
    <source>
        <dbReference type="ARBA" id="ARBA00001947"/>
    </source>
</evidence>
<proteinExistence type="inferred from homology"/>
<keyword evidence="4" id="KW-0540">Nuclease</keyword>
<keyword evidence="6" id="KW-0255">Endonuclease</keyword>
<dbReference type="Pfam" id="PF23023">
    <property type="entry name" value="Anti-Pycsar_Apyc1"/>
    <property type="match status" value="1"/>
</dbReference>
<evidence type="ECO:0000256" key="3">
    <source>
        <dbReference type="ARBA" id="ARBA00022694"/>
    </source>
</evidence>
<evidence type="ECO:0000256" key="2">
    <source>
        <dbReference type="ARBA" id="ARBA00011738"/>
    </source>
</evidence>
<keyword evidence="8" id="KW-0862">Zinc</keyword>
<evidence type="ECO:0000256" key="6">
    <source>
        <dbReference type="ARBA" id="ARBA00022759"/>
    </source>
</evidence>
<evidence type="ECO:0000256" key="5">
    <source>
        <dbReference type="ARBA" id="ARBA00022723"/>
    </source>
</evidence>
<keyword evidence="7" id="KW-0378">Hydrolase</keyword>
<protein>
    <submittedName>
        <fullName evidence="9">Uncharacterized protein</fullName>
    </submittedName>
</protein>
<evidence type="ECO:0000313" key="9">
    <source>
        <dbReference type="EMBL" id="GAQ82807.1"/>
    </source>
</evidence>
<comment type="cofactor">
    <cofactor evidence="1">
        <name>Zn(2+)</name>
        <dbReference type="ChEBI" id="CHEBI:29105"/>
    </cofactor>
</comment>
<evidence type="ECO:0000313" key="10">
    <source>
        <dbReference type="Proteomes" id="UP000054558"/>
    </source>
</evidence>
<dbReference type="PANTHER" id="PTHR46018:SF2">
    <property type="entry name" value="ZINC PHOSPHODIESTERASE ELAC PROTEIN 1"/>
    <property type="match status" value="1"/>
</dbReference>
<dbReference type="CDD" id="cd07717">
    <property type="entry name" value="RNaseZ_ZiPD-like_MBL-fold"/>
    <property type="match status" value="1"/>
</dbReference>
<reference evidence="9 10" key="1">
    <citation type="journal article" date="2014" name="Nat. Commun.">
        <title>Klebsormidium flaccidum genome reveals primary factors for plant terrestrial adaptation.</title>
        <authorList>
            <person name="Hori K."/>
            <person name="Maruyama F."/>
            <person name="Fujisawa T."/>
            <person name="Togashi T."/>
            <person name="Yamamoto N."/>
            <person name="Seo M."/>
            <person name="Sato S."/>
            <person name="Yamada T."/>
            <person name="Mori H."/>
            <person name="Tajima N."/>
            <person name="Moriyama T."/>
            <person name="Ikeuchi M."/>
            <person name="Watanabe M."/>
            <person name="Wada H."/>
            <person name="Kobayashi K."/>
            <person name="Saito M."/>
            <person name="Masuda T."/>
            <person name="Sasaki-Sekimoto Y."/>
            <person name="Mashiguchi K."/>
            <person name="Awai K."/>
            <person name="Shimojima M."/>
            <person name="Masuda S."/>
            <person name="Iwai M."/>
            <person name="Nobusawa T."/>
            <person name="Narise T."/>
            <person name="Kondo S."/>
            <person name="Saito H."/>
            <person name="Sato R."/>
            <person name="Murakawa M."/>
            <person name="Ihara Y."/>
            <person name="Oshima-Yamada Y."/>
            <person name="Ohtaka K."/>
            <person name="Satoh M."/>
            <person name="Sonobe K."/>
            <person name="Ishii M."/>
            <person name="Ohtani R."/>
            <person name="Kanamori-Sato M."/>
            <person name="Honoki R."/>
            <person name="Miyazaki D."/>
            <person name="Mochizuki H."/>
            <person name="Umetsu J."/>
            <person name="Higashi K."/>
            <person name="Shibata D."/>
            <person name="Kamiya Y."/>
            <person name="Sato N."/>
            <person name="Nakamura Y."/>
            <person name="Tabata S."/>
            <person name="Ida S."/>
            <person name="Kurokawa K."/>
            <person name="Ohta H."/>
        </authorList>
    </citation>
    <scope>NUCLEOTIDE SEQUENCE [LARGE SCALE GENOMIC DNA]</scope>
    <source>
        <strain evidence="9 10">NIES-2285</strain>
    </source>
</reference>
<dbReference type="Proteomes" id="UP000054558">
    <property type="component" value="Unassembled WGS sequence"/>
</dbReference>
<comment type="subunit">
    <text evidence="2">Homodimer.</text>
</comment>
<keyword evidence="5" id="KW-0479">Metal-binding</keyword>
<dbReference type="STRING" id="105231.A0A1Y1I233"/>
<dbReference type="SUPFAM" id="SSF56281">
    <property type="entry name" value="Metallo-hydrolase/oxidoreductase"/>
    <property type="match status" value="1"/>
</dbReference>
<dbReference type="PANTHER" id="PTHR46018">
    <property type="entry name" value="ZINC PHOSPHODIESTERASE ELAC PROTEIN 1"/>
    <property type="match status" value="1"/>
</dbReference>
<sequence length="368" mass="40487">MELLFLGTSSGTPTLSRNVSGLLLRMKRGTWLFDCGEGTQHRLLQARVIPSSISKIFISHMHGDHIFGLPGLLLSIMDSRDELGLSKDAPLHIYGPKGLGQYIWANLSMSASGLTIPVTIHELGHDAPGAFSLDSHGRFQVRPVLRIDSPGGGFHWDLFDDERISAKTSLLKHRVPCFGYVVEETYERKVDPLRARGWGLEPGPMFAKLERGETVRLPNGTVVRPDDVLEAPTQRKVCILGDTCDSSNLATVAQNADVLVHEATFENKYEDKALVSTHSTAGMAGAFARDIGAKLLILTHFSKRYESLEVRERSLDGESGDASSLSSQAIRRLVTQAMSTFRSNKVIAAEDFKRIQVPRSVRIEVGEP</sequence>
<dbReference type="InterPro" id="IPR036866">
    <property type="entry name" value="RibonucZ/Hydroxyglut_hydro"/>
</dbReference>
<dbReference type="AlphaFoldDB" id="A0A1Y1I233"/>
<evidence type="ECO:0000256" key="8">
    <source>
        <dbReference type="ARBA" id="ARBA00022833"/>
    </source>
</evidence>
<dbReference type="EMBL" id="DF237074">
    <property type="protein sequence ID" value="GAQ82807.1"/>
    <property type="molecule type" value="Genomic_DNA"/>
</dbReference>
<name>A0A1Y1I233_KLENI</name>
<dbReference type="OrthoDB" id="527344at2759"/>